<evidence type="ECO:0000313" key="7">
    <source>
        <dbReference type="Proteomes" id="UP001162891"/>
    </source>
</evidence>
<dbReference type="Proteomes" id="UP001162891">
    <property type="component" value="Chromosome"/>
</dbReference>
<name>A0ABM7WY89_9BACT</name>
<dbReference type="PROSITE" id="PS00622">
    <property type="entry name" value="HTH_LUXR_1"/>
    <property type="match status" value="1"/>
</dbReference>
<dbReference type="SMART" id="SM00421">
    <property type="entry name" value="HTH_LUXR"/>
    <property type="match status" value="1"/>
</dbReference>
<dbReference type="InterPro" id="IPR000792">
    <property type="entry name" value="Tscrpt_reg_LuxR_C"/>
</dbReference>
<dbReference type="InterPro" id="IPR036388">
    <property type="entry name" value="WH-like_DNA-bd_sf"/>
</dbReference>
<accession>A0ABM7WY89</accession>
<evidence type="ECO:0000256" key="1">
    <source>
        <dbReference type="ARBA" id="ARBA00023015"/>
    </source>
</evidence>
<dbReference type="PRINTS" id="PR00038">
    <property type="entry name" value="HTHLUXR"/>
</dbReference>
<evidence type="ECO:0000313" key="6">
    <source>
        <dbReference type="EMBL" id="BDG04371.1"/>
    </source>
</evidence>
<keyword evidence="1" id="KW-0805">Transcription regulation</keyword>
<evidence type="ECO:0000256" key="2">
    <source>
        <dbReference type="ARBA" id="ARBA00023125"/>
    </source>
</evidence>
<dbReference type="EMBL" id="AP025591">
    <property type="protein sequence ID" value="BDG04371.1"/>
    <property type="molecule type" value="Genomic_DNA"/>
</dbReference>
<feature type="region of interest" description="Disordered" evidence="4">
    <location>
        <begin position="1"/>
        <end position="36"/>
    </location>
</feature>
<evidence type="ECO:0000256" key="4">
    <source>
        <dbReference type="SAM" id="MobiDB-lite"/>
    </source>
</evidence>
<dbReference type="SUPFAM" id="SSF46894">
    <property type="entry name" value="C-terminal effector domain of the bipartite response regulators"/>
    <property type="match status" value="1"/>
</dbReference>
<dbReference type="PROSITE" id="PS50043">
    <property type="entry name" value="HTH_LUXR_2"/>
    <property type="match status" value="1"/>
</dbReference>
<evidence type="ECO:0000256" key="3">
    <source>
        <dbReference type="ARBA" id="ARBA00023163"/>
    </source>
</evidence>
<dbReference type="PANTHER" id="PTHR44688">
    <property type="entry name" value="DNA-BINDING TRANSCRIPTIONAL ACTIVATOR DEVR_DOSR"/>
    <property type="match status" value="1"/>
</dbReference>
<feature type="domain" description="HTH luxR-type" evidence="5">
    <location>
        <begin position="129"/>
        <end position="194"/>
    </location>
</feature>
<reference evidence="7" key="1">
    <citation type="journal article" date="2022" name="Int. J. Syst. Evol. Microbiol.">
        <title>Anaeromyxobacter oryzae sp. nov., Anaeromyxobacter diazotrophicus sp. nov. and Anaeromyxobacter paludicola sp. nov., isolated from paddy soils.</title>
        <authorList>
            <person name="Itoh H."/>
            <person name="Xu Z."/>
            <person name="Mise K."/>
            <person name="Masuda Y."/>
            <person name="Ushijima N."/>
            <person name="Hayakawa C."/>
            <person name="Shiratori Y."/>
            <person name="Senoo K."/>
        </authorList>
    </citation>
    <scope>NUCLEOTIDE SEQUENCE [LARGE SCALE GENOMIC DNA]</scope>
    <source>
        <strain evidence="7">Red232</strain>
    </source>
</reference>
<organism evidence="6 7">
    <name type="scientific">Anaeromyxobacter oryzae</name>
    <dbReference type="NCBI Taxonomy" id="2918170"/>
    <lineage>
        <taxon>Bacteria</taxon>
        <taxon>Pseudomonadati</taxon>
        <taxon>Myxococcota</taxon>
        <taxon>Myxococcia</taxon>
        <taxon>Myxococcales</taxon>
        <taxon>Cystobacterineae</taxon>
        <taxon>Anaeromyxobacteraceae</taxon>
        <taxon>Anaeromyxobacter</taxon>
    </lineage>
</organism>
<evidence type="ECO:0000259" key="5">
    <source>
        <dbReference type="PROSITE" id="PS50043"/>
    </source>
</evidence>
<proteinExistence type="predicted"/>
<protein>
    <recommendedName>
        <fullName evidence="5">HTH luxR-type domain-containing protein</fullName>
    </recommendedName>
</protein>
<keyword evidence="7" id="KW-1185">Reference proteome</keyword>
<dbReference type="Gene3D" id="1.10.10.10">
    <property type="entry name" value="Winged helix-like DNA-binding domain superfamily/Winged helix DNA-binding domain"/>
    <property type="match status" value="1"/>
</dbReference>
<sequence>MKPKTTRRSRGHGTGDREDPPPELVDPIVAEPRPLPPEVTRIAPAALQAALAAIPSPAFLVRVPAAIACANARGEALLATERDRVQAALRHPPNPGQRGVRRFTLDGVNEWYVAVFSDLAGDARARLPGVARRWSLTPRQSAVLLLVAEGASNRAVAERLECSEKTVELHVSALLAKTRSTSRSQLVASFWTEPA</sequence>
<gene>
    <name evidence="6" type="ORF">AMOR_33670</name>
</gene>
<keyword evidence="2" id="KW-0238">DNA-binding</keyword>
<dbReference type="RefSeq" id="WP_248352730.1">
    <property type="nucleotide sequence ID" value="NZ_AP025591.1"/>
</dbReference>
<feature type="compositionally biased region" description="Basic residues" evidence="4">
    <location>
        <begin position="1"/>
        <end position="11"/>
    </location>
</feature>
<dbReference type="PANTHER" id="PTHR44688:SF16">
    <property type="entry name" value="DNA-BINDING TRANSCRIPTIONAL ACTIVATOR DEVR_DOSR"/>
    <property type="match status" value="1"/>
</dbReference>
<keyword evidence="3" id="KW-0804">Transcription</keyword>
<dbReference type="Pfam" id="PF00196">
    <property type="entry name" value="GerE"/>
    <property type="match status" value="1"/>
</dbReference>
<dbReference type="CDD" id="cd06170">
    <property type="entry name" value="LuxR_C_like"/>
    <property type="match status" value="1"/>
</dbReference>
<dbReference type="InterPro" id="IPR016032">
    <property type="entry name" value="Sig_transdc_resp-reg_C-effctor"/>
</dbReference>